<dbReference type="AlphaFoldDB" id="A0A7W7Q440"/>
<accession>A0A7W7Q440</accession>
<dbReference type="EMBL" id="JACHJQ010000003">
    <property type="protein sequence ID" value="MBB4906695.1"/>
    <property type="molecule type" value="Genomic_DNA"/>
</dbReference>
<comment type="caution">
    <text evidence="3">The sequence shown here is derived from an EMBL/GenBank/DDBJ whole genome shotgun (WGS) entry which is preliminary data.</text>
</comment>
<dbReference type="RefSeq" id="WP_184810872.1">
    <property type="nucleotide sequence ID" value="NZ_JACHJQ010000003.1"/>
</dbReference>
<gene>
    <name evidence="3" type="ORF">FHR82_002915</name>
</gene>
<keyword evidence="2" id="KW-0812">Transmembrane</keyword>
<feature type="transmembrane region" description="Helical" evidence="2">
    <location>
        <begin position="119"/>
        <end position="138"/>
    </location>
</feature>
<evidence type="ECO:0000256" key="1">
    <source>
        <dbReference type="SAM" id="MobiDB-lite"/>
    </source>
</evidence>
<sequence>MTDSTRGTGVPNGPPWSVDVLADLHAGVLDTRQSAALWARVNNDPEAQAILAALDSVKHDLDALGDAPVEPMPAHFAAQLDNAIAAEAARSMPSAAGRGVAPLVDMAEARRRRNKRMGWVGGLVTAAAAVVAVAFVALPGQQPTGGTAQPQNDNGNNNSNSEQAAPQDLPPAALQADDLGPAIGALSGKKDYGPLDDEQGLKDCLADKGIEDPQVIGAREVTLDGTPGVAALLAQGEDGHRFRLLIVSPDCSGDPITDASIG</sequence>
<reference evidence="3 4" key="1">
    <citation type="submission" date="2020-08" db="EMBL/GenBank/DDBJ databases">
        <title>Genomic Encyclopedia of Type Strains, Phase III (KMG-III): the genomes of soil and plant-associated and newly described type strains.</title>
        <authorList>
            <person name="Whitman W."/>
        </authorList>
    </citation>
    <scope>NUCLEOTIDE SEQUENCE [LARGE SCALE GENOMIC DNA]</scope>
    <source>
        <strain evidence="3 4">CECT 8960</strain>
    </source>
</reference>
<evidence type="ECO:0000313" key="4">
    <source>
        <dbReference type="Proteomes" id="UP000520767"/>
    </source>
</evidence>
<evidence type="ECO:0000256" key="2">
    <source>
        <dbReference type="SAM" id="Phobius"/>
    </source>
</evidence>
<feature type="region of interest" description="Disordered" evidence="1">
    <location>
        <begin position="142"/>
        <end position="175"/>
    </location>
</feature>
<name>A0A7W7Q440_9PSEU</name>
<protein>
    <submittedName>
        <fullName evidence="3">Uncharacterized protein</fullName>
    </submittedName>
</protein>
<evidence type="ECO:0000313" key="3">
    <source>
        <dbReference type="EMBL" id="MBB4906695.1"/>
    </source>
</evidence>
<keyword evidence="4" id="KW-1185">Reference proteome</keyword>
<keyword evidence="2" id="KW-1133">Transmembrane helix</keyword>
<organism evidence="3 4">
    <name type="scientific">Actinophytocola algeriensis</name>
    <dbReference type="NCBI Taxonomy" id="1768010"/>
    <lineage>
        <taxon>Bacteria</taxon>
        <taxon>Bacillati</taxon>
        <taxon>Actinomycetota</taxon>
        <taxon>Actinomycetes</taxon>
        <taxon>Pseudonocardiales</taxon>
        <taxon>Pseudonocardiaceae</taxon>
    </lineage>
</organism>
<dbReference type="Proteomes" id="UP000520767">
    <property type="component" value="Unassembled WGS sequence"/>
</dbReference>
<keyword evidence="2" id="KW-0472">Membrane</keyword>
<proteinExistence type="predicted"/>